<keyword evidence="7" id="KW-0418">Kinase</keyword>
<sequence>MALGLNRIWVRFGLWITAAVLLAIAALAAGVLVFSELQYRDFYRHLPSPVRTELESLKSQDLEDSPRALQIYSEYWEGDRLFGEKWSLVIGLAVSLPFGMAVGFWISRRITSPLASMVEVAARVERGDLAARAVKGTAHGEMAEMIDAFNGMVDSLENLEAERLATAASISHELRTPLTVLQARLHAICDGVIDSDQAEMKTLLAQVEHLGRLVGDLHTLSMADAGQLSLRRERLDLATLVGEVVDELRPQLQQSAMALSMDLPMQDGDGSTDIRADTDRLRQIITNLISNVLRHASSGRWLGIKVQTIPDSQGQPWVTLEISDAGPGLAGDLQAHPFQRFAQPPGKRRREGSGLGLSIVKALVTSQGGTVSTGVSERGGALFTVRFPRY</sequence>
<protein>
    <recommendedName>
        <fullName evidence="3">histidine kinase</fullName>
        <ecNumber evidence="3">2.7.13.3</ecNumber>
    </recommendedName>
</protein>
<evidence type="ECO:0000256" key="8">
    <source>
        <dbReference type="ARBA" id="ARBA00022989"/>
    </source>
</evidence>
<evidence type="ECO:0000259" key="12">
    <source>
        <dbReference type="PROSITE" id="PS50109"/>
    </source>
</evidence>
<keyword evidence="4" id="KW-0597">Phosphoprotein</keyword>
<evidence type="ECO:0000256" key="6">
    <source>
        <dbReference type="ARBA" id="ARBA00022692"/>
    </source>
</evidence>
<comment type="catalytic activity">
    <reaction evidence="1">
        <text>ATP + protein L-histidine = ADP + protein N-phospho-L-histidine.</text>
        <dbReference type="EC" id="2.7.13.3"/>
    </reaction>
</comment>
<keyword evidence="14" id="KW-0067">ATP-binding</keyword>
<dbReference type="InterPro" id="IPR036890">
    <property type="entry name" value="HATPase_C_sf"/>
</dbReference>
<reference evidence="14 15" key="1">
    <citation type="submission" date="2023-05" db="EMBL/GenBank/DDBJ databases">
        <authorList>
            <person name="Yin Y."/>
            <person name="Lu Z."/>
        </authorList>
    </citation>
    <scope>NUCLEOTIDE SEQUENCE [LARGE SCALE GENOMIC DNA]</scope>
    <source>
        <strain evidence="14 15">ZM22</strain>
    </source>
</reference>
<dbReference type="SMART" id="SM00388">
    <property type="entry name" value="HisKA"/>
    <property type="match status" value="1"/>
</dbReference>
<dbReference type="Gene3D" id="6.10.340.10">
    <property type="match status" value="1"/>
</dbReference>
<dbReference type="GO" id="GO:0005524">
    <property type="term" value="F:ATP binding"/>
    <property type="evidence" value="ECO:0007669"/>
    <property type="project" value="UniProtKB-KW"/>
</dbReference>
<feature type="transmembrane region" description="Helical" evidence="11">
    <location>
        <begin position="86"/>
        <end position="107"/>
    </location>
</feature>
<evidence type="ECO:0000256" key="9">
    <source>
        <dbReference type="ARBA" id="ARBA00023012"/>
    </source>
</evidence>
<keyword evidence="15" id="KW-1185">Reference proteome</keyword>
<dbReference type="EC" id="2.7.13.3" evidence="3"/>
<dbReference type="CDD" id="cd00082">
    <property type="entry name" value="HisKA"/>
    <property type="match status" value="1"/>
</dbReference>
<keyword evidence="8 11" id="KW-1133">Transmembrane helix</keyword>
<evidence type="ECO:0000256" key="2">
    <source>
        <dbReference type="ARBA" id="ARBA00004370"/>
    </source>
</evidence>
<feature type="transmembrane region" description="Helical" evidence="11">
    <location>
        <begin position="12"/>
        <end position="34"/>
    </location>
</feature>
<dbReference type="Pfam" id="PF00512">
    <property type="entry name" value="HisKA"/>
    <property type="match status" value="1"/>
</dbReference>
<dbReference type="InterPro" id="IPR050428">
    <property type="entry name" value="TCS_sensor_his_kinase"/>
</dbReference>
<dbReference type="PANTHER" id="PTHR45436:SF5">
    <property type="entry name" value="SENSOR HISTIDINE KINASE TRCS"/>
    <property type="match status" value="1"/>
</dbReference>
<proteinExistence type="predicted"/>
<evidence type="ECO:0000256" key="10">
    <source>
        <dbReference type="ARBA" id="ARBA00023136"/>
    </source>
</evidence>
<dbReference type="InterPro" id="IPR036097">
    <property type="entry name" value="HisK_dim/P_sf"/>
</dbReference>
<dbReference type="Proteomes" id="UP001240697">
    <property type="component" value="Chromosome"/>
</dbReference>
<accession>A0ABY8STD0</accession>
<dbReference type="CDD" id="cd00075">
    <property type="entry name" value="HATPase"/>
    <property type="match status" value="1"/>
</dbReference>
<dbReference type="SUPFAM" id="SSF158472">
    <property type="entry name" value="HAMP domain-like"/>
    <property type="match status" value="1"/>
</dbReference>
<dbReference type="PRINTS" id="PR00344">
    <property type="entry name" value="BCTRLSENSOR"/>
</dbReference>
<feature type="domain" description="Histidine kinase" evidence="12">
    <location>
        <begin position="169"/>
        <end position="390"/>
    </location>
</feature>
<dbReference type="Pfam" id="PF00672">
    <property type="entry name" value="HAMP"/>
    <property type="match status" value="1"/>
</dbReference>
<evidence type="ECO:0000256" key="4">
    <source>
        <dbReference type="ARBA" id="ARBA00022553"/>
    </source>
</evidence>
<evidence type="ECO:0000259" key="13">
    <source>
        <dbReference type="PROSITE" id="PS50885"/>
    </source>
</evidence>
<evidence type="ECO:0000256" key="7">
    <source>
        <dbReference type="ARBA" id="ARBA00022777"/>
    </source>
</evidence>
<dbReference type="PROSITE" id="PS50885">
    <property type="entry name" value="HAMP"/>
    <property type="match status" value="1"/>
</dbReference>
<dbReference type="InterPro" id="IPR003594">
    <property type="entry name" value="HATPase_dom"/>
</dbReference>
<dbReference type="SMART" id="SM00304">
    <property type="entry name" value="HAMP"/>
    <property type="match status" value="1"/>
</dbReference>
<feature type="domain" description="HAMP" evidence="13">
    <location>
        <begin position="108"/>
        <end position="161"/>
    </location>
</feature>
<dbReference type="Gene3D" id="3.30.565.10">
    <property type="entry name" value="Histidine kinase-like ATPase, C-terminal domain"/>
    <property type="match status" value="1"/>
</dbReference>
<evidence type="ECO:0000313" key="14">
    <source>
        <dbReference type="EMBL" id="WHS65705.1"/>
    </source>
</evidence>
<keyword evidence="5" id="KW-0808">Transferase</keyword>
<comment type="subcellular location">
    <subcellularLocation>
        <location evidence="2">Membrane</location>
    </subcellularLocation>
</comment>
<dbReference type="PROSITE" id="PS50109">
    <property type="entry name" value="HIS_KIN"/>
    <property type="match status" value="1"/>
</dbReference>
<evidence type="ECO:0000313" key="15">
    <source>
        <dbReference type="Proteomes" id="UP001240697"/>
    </source>
</evidence>
<dbReference type="SMART" id="SM00387">
    <property type="entry name" value="HATPase_c"/>
    <property type="match status" value="1"/>
</dbReference>
<evidence type="ECO:0000256" key="11">
    <source>
        <dbReference type="SAM" id="Phobius"/>
    </source>
</evidence>
<evidence type="ECO:0000256" key="5">
    <source>
        <dbReference type="ARBA" id="ARBA00022679"/>
    </source>
</evidence>
<keyword evidence="10 11" id="KW-0472">Membrane</keyword>
<name>A0ABY8STD0_9BURK</name>
<dbReference type="InterPro" id="IPR003660">
    <property type="entry name" value="HAMP_dom"/>
</dbReference>
<dbReference type="SUPFAM" id="SSF55874">
    <property type="entry name" value="ATPase domain of HSP90 chaperone/DNA topoisomerase II/histidine kinase"/>
    <property type="match status" value="1"/>
</dbReference>
<gene>
    <name evidence="14" type="ORF">QMY55_00665</name>
</gene>
<dbReference type="InterPro" id="IPR003661">
    <property type="entry name" value="HisK_dim/P_dom"/>
</dbReference>
<dbReference type="Gene3D" id="1.10.287.130">
    <property type="match status" value="1"/>
</dbReference>
<dbReference type="InterPro" id="IPR004358">
    <property type="entry name" value="Sig_transdc_His_kin-like_C"/>
</dbReference>
<evidence type="ECO:0000256" key="3">
    <source>
        <dbReference type="ARBA" id="ARBA00012438"/>
    </source>
</evidence>
<keyword evidence="6 11" id="KW-0812">Transmembrane</keyword>
<keyword evidence="9" id="KW-0902">Two-component regulatory system</keyword>
<dbReference type="CDD" id="cd06225">
    <property type="entry name" value="HAMP"/>
    <property type="match status" value="1"/>
</dbReference>
<keyword evidence="14" id="KW-0547">Nucleotide-binding</keyword>
<dbReference type="SUPFAM" id="SSF47384">
    <property type="entry name" value="Homodimeric domain of signal transducing histidine kinase"/>
    <property type="match status" value="1"/>
</dbReference>
<dbReference type="EMBL" id="CP125947">
    <property type="protein sequence ID" value="WHS65705.1"/>
    <property type="molecule type" value="Genomic_DNA"/>
</dbReference>
<dbReference type="RefSeq" id="WP_283486805.1">
    <property type="nucleotide sequence ID" value="NZ_CP125947.1"/>
</dbReference>
<evidence type="ECO:0000256" key="1">
    <source>
        <dbReference type="ARBA" id="ARBA00000085"/>
    </source>
</evidence>
<dbReference type="Pfam" id="PF02518">
    <property type="entry name" value="HATPase_c"/>
    <property type="match status" value="1"/>
</dbReference>
<dbReference type="PANTHER" id="PTHR45436">
    <property type="entry name" value="SENSOR HISTIDINE KINASE YKOH"/>
    <property type="match status" value="1"/>
</dbReference>
<organism evidence="14 15">
    <name type="scientific">Comamonas resistens</name>
    <dbReference type="NCBI Taxonomy" id="3046670"/>
    <lineage>
        <taxon>Bacteria</taxon>
        <taxon>Pseudomonadati</taxon>
        <taxon>Pseudomonadota</taxon>
        <taxon>Betaproteobacteria</taxon>
        <taxon>Burkholderiales</taxon>
        <taxon>Comamonadaceae</taxon>
        <taxon>Comamonas</taxon>
    </lineage>
</organism>
<dbReference type="InterPro" id="IPR005467">
    <property type="entry name" value="His_kinase_dom"/>
</dbReference>